<accession>C4XM57</accession>
<dbReference type="EMBL" id="AP010904">
    <property type="protein sequence ID" value="BAH77185.1"/>
    <property type="molecule type" value="Genomic_DNA"/>
</dbReference>
<reference evidence="2 3" key="1">
    <citation type="journal article" date="2009" name="Genome Res.">
        <title>Whole genome sequence of Desulfovibrio magneticus strain RS-1 revealed common gene clusters in magnetotactic bacteria.</title>
        <authorList>
            <person name="Nakazawa H."/>
            <person name="Arakaki A."/>
            <person name="Narita-Yamada S."/>
            <person name="Yashiro I."/>
            <person name="Jinno K."/>
            <person name="Aoki N."/>
            <person name="Tsuruyama A."/>
            <person name="Okamura Y."/>
            <person name="Tanikawa S."/>
            <person name="Fujita N."/>
            <person name="Takeyama H."/>
            <person name="Matsunaga T."/>
        </authorList>
    </citation>
    <scope>NUCLEOTIDE SEQUENCE [LARGE SCALE GENOMIC DNA]</scope>
    <source>
        <strain evidence="3">ATCC 700980 / DSM 13731 / RS-1</strain>
    </source>
</reference>
<evidence type="ECO:0000256" key="1">
    <source>
        <dbReference type="SAM" id="Phobius"/>
    </source>
</evidence>
<protein>
    <submittedName>
        <fullName evidence="2">Uncharacterized protein</fullName>
    </submittedName>
</protein>
<evidence type="ECO:0000313" key="3">
    <source>
        <dbReference type="Proteomes" id="UP000009071"/>
    </source>
</evidence>
<proteinExistence type="predicted"/>
<dbReference type="Proteomes" id="UP000009071">
    <property type="component" value="Chromosome"/>
</dbReference>
<gene>
    <name evidence="2" type="ordered locus">DMR_36940</name>
</gene>
<keyword evidence="3" id="KW-1185">Reference proteome</keyword>
<evidence type="ECO:0000313" key="2">
    <source>
        <dbReference type="EMBL" id="BAH77185.1"/>
    </source>
</evidence>
<feature type="transmembrane region" description="Helical" evidence="1">
    <location>
        <begin position="12"/>
        <end position="32"/>
    </location>
</feature>
<dbReference type="KEGG" id="dma:DMR_36940"/>
<feature type="transmembrane region" description="Helical" evidence="1">
    <location>
        <begin position="38"/>
        <end position="66"/>
    </location>
</feature>
<dbReference type="AlphaFoldDB" id="C4XM57"/>
<keyword evidence="1" id="KW-0472">Membrane</keyword>
<dbReference type="HOGENOM" id="CLU_2478290_0_0_7"/>
<keyword evidence="1" id="KW-1133">Transmembrane helix</keyword>
<keyword evidence="1" id="KW-0812">Transmembrane</keyword>
<name>C4XM57_SOLM1</name>
<sequence length="87" mass="10271">MFCVLTWIRIYSIFSYEFIEYCLMYALISWAIKIARNGLVSFLLVFILFQNSYSWLIFFTDLLLLLKKMKSDASKSGVMITDDQLIC</sequence>
<organism evidence="2 3">
    <name type="scientific">Solidesulfovibrio magneticus (strain ATCC 700980 / DSM 13731 / RS-1)</name>
    <name type="common">Desulfovibrio magneticus</name>
    <dbReference type="NCBI Taxonomy" id="573370"/>
    <lineage>
        <taxon>Bacteria</taxon>
        <taxon>Pseudomonadati</taxon>
        <taxon>Thermodesulfobacteriota</taxon>
        <taxon>Desulfovibrionia</taxon>
        <taxon>Desulfovibrionales</taxon>
        <taxon>Desulfovibrionaceae</taxon>
        <taxon>Solidesulfovibrio</taxon>
    </lineage>
</organism>